<feature type="domain" description="Capsule synthesis protein CapA" evidence="3">
    <location>
        <begin position="81"/>
        <end position="308"/>
    </location>
</feature>
<dbReference type="Gene3D" id="3.60.21.10">
    <property type="match status" value="1"/>
</dbReference>
<dbReference type="PANTHER" id="PTHR33393">
    <property type="entry name" value="POLYGLUTAMINE SYNTHESIS ACCESSORY PROTEIN RV0574C-RELATED"/>
    <property type="match status" value="1"/>
</dbReference>
<protein>
    <submittedName>
        <fullName evidence="4">CapA family protein</fullName>
    </submittedName>
</protein>
<evidence type="ECO:0000259" key="3">
    <source>
        <dbReference type="SMART" id="SM00854"/>
    </source>
</evidence>
<dbReference type="CDD" id="cd07381">
    <property type="entry name" value="MPP_CapA"/>
    <property type="match status" value="1"/>
</dbReference>
<accession>A0A5C6W9K0</accession>
<dbReference type="Proteomes" id="UP000321363">
    <property type="component" value="Unassembled WGS sequence"/>
</dbReference>
<dbReference type="InterPro" id="IPR029052">
    <property type="entry name" value="Metallo-depent_PP-like"/>
</dbReference>
<name>A0A5C6W9K0_9BACI</name>
<keyword evidence="5" id="KW-1185">Reference proteome</keyword>
<feature type="transmembrane region" description="Helical" evidence="2">
    <location>
        <begin position="29"/>
        <end position="48"/>
    </location>
</feature>
<evidence type="ECO:0000256" key="2">
    <source>
        <dbReference type="SAM" id="Phobius"/>
    </source>
</evidence>
<dbReference type="SMART" id="SM00854">
    <property type="entry name" value="PGA_cap"/>
    <property type="match status" value="1"/>
</dbReference>
<dbReference type="PANTHER" id="PTHR33393:SF11">
    <property type="entry name" value="POLYGLUTAMINE SYNTHESIS ACCESSORY PROTEIN RV0574C-RELATED"/>
    <property type="match status" value="1"/>
</dbReference>
<dbReference type="OrthoDB" id="9810906at2"/>
<dbReference type="RefSeq" id="WP_146946029.1">
    <property type="nucleotide sequence ID" value="NZ_VOQF01000001.1"/>
</dbReference>
<dbReference type="AlphaFoldDB" id="A0A5C6W9K0"/>
<organism evidence="4 5">
    <name type="scientific">Metabacillus litoralis</name>
    <dbReference type="NCBI Taxonomy" id="152268"/>
    <lineage>
        <taxon>Bacteria</taxon>
        <taxon>Bacillati</taxon>
        <taxon>Bacillota</taxon>
        <taxon>Bacilli</taxon>
        <taxon>Bacillales</taxon>
        <taxon>Bacillaceae</taxon>
        <taxon>Metabacillus</taxon>
    </lineage>
</organism>
<comment type="similarity">
    <text evidence="1">Belongs to the CapA family.</text>
</comment>
<dbReference type="InterPro" id="IPR019079">
    <property type="entry name" value="Capsule_synth_CapA"/>
</dbReference>
<evidence type="ECO:0000256" key="1">
    <source>
        <dbReference type="ARBA" id="ARBA00005662"/>
    </source>
</evidence>
<keyword evidence="2" id="KW-1133">Transmembrane helix</keyword>
<proteinExistence type="inferred from homology"/>
<dbReference type="Pfam" id="PF09587">
    <property type="entry name" value="PGA_cap"/>
    <property type="match status" value="1"/>
</dbReference>
<dbReference type="SUPFAM" id="SSF56300">
    <property type="entry name" value="Metallo-dependent phosphatases"/>
    <property type="match status" value="1"/>
</dbReference>
<sequence length="389" mass="44330">MDEKKGTYSRVRSQHNKKKRRLKKSVRRFLLLVLFVVGIVLTYKFIILENEVVKVNTHNSKETSVLEKVKSNEATLNTSIKISAAGDFTLGRDENYAYSGSFVDEASKNGLPYFVEGIDQLFLEDDFTSVNLETTLTNSTDKADKTFRFKGDPVYAEILKLGGIDAVNLANNHMFDYLQKGYEDTKLALDTFNIGYFGYEDQFISSIKDVKIAALGYEGWQDTPDIREKIKKDIDGLKEKGTQIVIIHFHWGDEKQYIPNVSQETLAKFTIDSGADLILGHHPHVIQGIEEYKGKFIVYSLGNFMFGGNRNPSDKDTFVFQQTFHIKDGILTDKKEINIIPYSISSVSTRNNYQPVKLSGEESSRVMEKILHYSNEINGSQWIVYDQDI</sequence>
<dbReference type="InterPro" id="IPR052169">
    <property type="entry name" value="CW_Biosynth-Accessory"/>
</dbReference>
<keyword evidence="2" id="KW-0472">Membrane</keyword>
<comment type="caution">
    <text evidence="4">The sequence shown here is derived from an EMBL/GenBank/DDBJ whole genome shotgun (WGS) entry which is preliminary data.</text>
</comment>
<dbReference type="EMBL" id="VOQF01000001">
    <property type="protein sequence ID" value="TXC93170.1"/>
    <property type="molecule type" value="Genomic_DNA"/>
</dbReference>
<evidence type="ECO:0000313" key="4">
    <source>
        <dbReference type="EMBL" id="TXC93170.1"/>
    </source>
</evidence>
<evidence type="ECO:0000313" key="5">
    <source>
        <dbReference type="Proteomes" id="UP000321363"/>
    </source>
</evidence>
<keyword evidence="2" id="KW-0812">Transmembrane</keyword>
<gene>
    <name evidence="4" type="ORF">FS935_02965</name>
</gene>
<reference evidence="4 5" key="1">
    <citation type="journal article" date="2005" name="Int. J. Syst. Evol. Microbiol.">
        <title>Bacillus litoralis sp. nov., isolated from a tidal flat of the Yellow Sea in Korea.</title>
        <authorList>
            <person name="Yoon J.H."/>
            <person name="Oh T.K."/>
        </authorList>
    </citation>
    <scope>NUCLEOTIDE SEQUENCE [LARGE SCALE GENOMIC DNA]</scope>
    <source>
        <strain evidence="4 5">SW-211</strain>
    </source>
</reference>